<dbReference type="PANTHER" id="PTHR44688:SF16">
    <property type="entry name" value="DNA-BINDING TRANSCRIPTIONAL ACTIVATOR DEVR_DOSR"/>
    <property type="match status" value="1"/>
</dbReference>
<accession>A0A1H3N0N3</accession>
<dbReference type="EMBL" id="FNPZ01000001">
    <property type="protein sequence ID" value="SDY82477.1"/>
    <property type="molecule type" value="Genomic_DNA"/>
</dbReference>
<organism evidence="5 6">
    <name type="scientific">Herbiconiux ginsengi</name>
    <dbReference type="NCBI Taxonomy" id="381665"/>
    <lineage>
        <taxon>Bacteria</taxon>
        <taxon>Bacillati</taxon>
        <taxon>Actinomycetota</taxon>
        <taxon>Actinomycetes</taxon>
        <taxon>Micrococcales</taxon>
        <taxon>Microbacteriaceae</taxon>
        <taxon>Herbiconiux</taxon>
    </lineage>
</organism>
<dbReference type="InterPro" id="IPR011990">
    <property type="entry name" value="TPR-like_helical_dom_sf"/>
</dbReference>
<dbReference type="PRINTS" id="PR00038">
    <property type="entry name" value="HTHLUXR"/>
</dbReference>
<dbReference type="InterPro" id="IPR016032">
    <property type="entry name" value="Sig_transdc_resp-reg_C-effctor"/>
</dbReference>
<gene>
    <name evidence="5" type="ORF">SAMN05216554_1643</name>
</gene>
<keyword evidence="1" id="KW-0805">Transcription regulation</keyword>
<dbReference type="GO" id="GO:0006355">
    <property type="term" value="P:regulation of DNA-templated transcription"/>
    <property type="evidence" value="ECO:0007669"/>
    <property type="project" value="InterPro"/>
</dbReference>
<dbReference type="SMART" id="SM00421">
    <property type="entry name" value="HTH_LUXR"/>
    <property type="match status" value="1"/>
</dbReference>
<dbReference type="STRING" id="381665.SAMN05216554_1643"/>
<dbReference type="GO" id="GO:0003677">
    <property type="term" value="F:DNA binding"/>
    <property type="evidence" value="ECO:0007669"/>
    <property type="project" value="UniProtKB-KW"/>
</dbReference>
<dbReference type="InterPro" id="IPR036388">
    <property type="entry name" value="WH-like_DNA-bd_sf"/>
</dbReference>
<dbReference type="PROSITE" id="PS50043">
    <property type="entry name" value="HTH_LUXR_2"/>
    <property type="match status" value="1"/>
</dbReference>
<dbReference type="SUPFAM" id="SSF46894">
    <property type="entry name" value="C-terminal effector domain of the bipartite response regulators"/>
    <property type="match status" value="1"/>
</dbReference>
<reference evidence="5 6" key="1">
    <citation type="submission" date="2016-10" db="EMBL/GenBank/DDBJ databases">
        <authorList>
            <person name="de Groot N.N."/>
        </authorList>
    </citation>
    <scope>NUCLEOTIDE SEQUENCE [LARGE SCALE GENOMIC DNA]</scope>
    <source>
        <strain evidence="5 6">CGMCC 4.3491</strain>
    </source>
</reference>
<dbReference type="SUPFAM" id="SSF48452">
    <property type="entry name" value="TPR-like"/>
    <property type="match status" value="1"/>
</dbReference>
<keyword evidence="6" id="KW-1185">Reference proteome</keyword>
<dbReference type="OrthoDB" id="134985at2"/>
<evidence type="ECO:0000259" key="4">
    <source>
        <dbReference type="PROSITE" id="PS50043"/>
    </source>
</evidence>
<proteinExistence type="predicted"/>
<dbReference type="PANTHER" id="PTHR44688">
    <property type="entry name" value="DNA-BINDING TRANSCRIPTIONAL ACTIVATOR DEVR_DOSR"/>
    <property type="match status" value="1"/>
</dbReference>
<dbReference type="Pfam" id="PF00196">
    <property type="entry name" value="GerE"/>
    <property type="match status" value="1"/>
</dbReference>
<evidence type="ECO:0000256" key="2">
    <source>
        <dbReference type="ARBA" id="ARBA00023125"/>
    </source>
</evidence>
<feature type="domain" description="HTH luxR-type" evidence="4">
    <location>
        <begin position="461"/>
        <end position="526"/>
    </location>
</feature>
<dbReference type="PROSITE" id="PS00622">
    <property type="entry name" value="HTH_LUXR_1"/>
    <property type="match status" value="1"/>
</dbReference>
<evidence type="ECO:0000256" key="1">
    <source>
        <dbReference type="ARBA" id="ARBA00023015"/>
    </source>
</evidence>
<keyword evidence="3" id="KW-0804">Transcription</keyword>
<dbReference type="Proteomes" id="UP000198891">
    <property type="component" value="Unassembled WGS sequence"/>
</dbReference>
<dbReference type="Gene3D" id="1.25.40.10">
    <property type="entry name" value="Tetratricopeptide repeat domain"/>
    <property type="match status" value="1"/>
</dbReference>
<evidence type="ECO:0000313" key="5">
    <source>
        <dbReference type="EMBL" id="SDY82477.1"/>
    </source>
</evidence>
<dbReference type="Gene3D" id="1.10.10.10">
    <property type="entry name" value="Winged helix-like DNA-binding domain superfamily/Winged helix DNA-binding domain"/>
    <property type="match status" value="1"/>
</dbReference>
<dbReference type="CDD" id="cd06170">
    <property type="entry name" value="LuxR_C_like"/>
    <property type="match status" value="1"/>
</dbReference>
<dbReference type="InterPro" id="IPR000792">
    <property type="entry name" value="Tscrpt_reg_LuxR_C"/>
</dbReference>
<evidence type="ECO:0000313" key="6">
    <source>
        <dbReference type="Proteomes" id="UP000198891"/>
    </source>
</evidence>
<evidence type="ECO:0000256" key="3">
    <source>
        <dbReference type="ARBA" id="ARBA00023163"/>
    </source>
</evidence>
<dbReference type="RefSeq" id="WP_092551193.1">
    <property type="nucleotide sequence ID" value="NZ_FNPZ01000001.1"/>
</dbReference>
<sequence length="529" mass="57492">MSDPSERSAISQELQDAVSRADWDAVQTIVERNWSALIIADPAVIRDAVAALPDAVVAANPRWISAQNYLSYLPVGDAPRPLRFRDTAPPGLSSALIDVLVELTSRAAAARVAGRLDRAVRWVDEARDALGDATDEAVVEMQYSLPDLHSQWGKVREAAGQSTEAFREYQDAHDLAAVTGNELIYQSSAGSLAWLHTIAGQTAEAEAWLDRVPRGDPPAEAPDWTSKRYGITAHLSRALGHIDRLEYDEAREVLDVYADVAKAPDYWAIILYLRARLARHTGDAWRVLTQIDSAVQSRPPELTANGISAHFVAVARAELYIELEQPARARQALGGQRSTPPSTYYLQLEQAKIDMLTGDLQAVTRIVEPLLTVATSAQRVIAEALVLHSVTQLRGGWEREAGEAFQQALALIESARLYSALTVIRRGDFDALVALVPAGALAGAAGPALDRVRERGSFLPEMDSTVPLSPRERSVLAELVSGASVAEIANRLFVSQNTVKSQLRSVYRKLGVANRAEAEQAVGRLGLLD</sequence>
<keyword evidence="2" id="KW-0238">DNA-binding</keyword>
<name>A0A1H3N0N3_9MICO</name>
<dbReference type="AlphaFoldDB" id="A0A1H3N0N3"/>
<protein>
    <submittedName>
        <fullName evidence="5">Regulatory protein, luxR family</fullName>
    </submittedName>
</protein>